<dbReference type="InterPro" id="IPR012337">
    <property type="entry name" value="RNaseH-like_sf"/>
</dbReference>
<dbReference type="EMBL" id="JAAAIM010002796">
    <property type="protein sequence ID" value="KAG0271333.1"/>
    <property type="molecule type" value="Genomic_DNA"/>
</dbReference>
<reference evidence="1 2" key="1">
    <citation type="journal article" date="2020" name="Fungal Divers.">
        <title>Resolving the Mortierellaceae phylogeny through synthesis of multi-gene phylogenetics and phylogenomics.</title>
        <authorList>
            <person name="Vandepol N."/>
            <person name="Liber J."/>
            <person name="Desiro A."/>
            <person name="Na H."/>
            <person name="Kennedy M."/>
            <person name="Barry K."/>
            <person name="Grigoriev I.V."/>
            <person name="Miller A.N."/>
            <person name="O'Donnell K."/>
            <person name="Stajich J.E."/>
            <person name="Bonito G."/>
        </authorList>
    </citation>
    <scope>NUCLEOTIDE SEQUENCE [LARGE SCALE GENOMIC DNA]</scope>
    <source>
        <strain evidence="1 2">AD045</strain>
    </source>
</reference>
<proteinExistence type="predicted"/>
<organism evidence="1 2">
    <name type="scientific">Linnemannia gamsii</name>
    <dbReference type="NCBI Taxonomy" id="64522"/>
    <lineage>
        <taxon>Eukaryota</taxon>
        <taxon>Fungi</taxon>
        <taxon>Fungi incertae sedis</taxon>
        <taxon>Mucoromycota</taxon>
        <taxon>Mortierellomycotina</taxon>
        <taxon>Mortierellomycetes</taxon>
        <taxon>Mortierellales</taxon>
        <taxon>Mortierellaceae</taxon>
        <taxon>Linnemannia</taxon>
    </lineage>
</organism>
<evidence type="ECO:0000313" key="1">
    <source>
        <dbReference type="EMBL" id="KAG0271333.1"/>
    </source>
</evidence>
<dbReference type="SUPFAM" id="SSF53098">
    <property type="entry name" value="Ribonuclease H-like"/>
    <property type="match status" value="1"/>
</dbReference>
<keyword evidence="2" id="KW-1185">Reference proteome</keyword>
<sequence>MQLFGRDTGATWLPCASHCIQLAINKAWKDGKAEELLNKCNDIAKIFKSKGAVSGYLQHLQKSQQRQLTTKLKNDTRWNSRYEMLKRILLLSEYINKTVRNFTLHPSQLPSHIKLQQIKECALTPEEIDTLRELEGLMKLSAEFINNIGSSKIPTASLIYTSVRNVLPPLEDFNSTIARDVHQALDQNIKKIWDLTIDTPGANAILISMYLNPAILQHEIWDEPNGDLTNRTKAESLITTK</sequence>
<protein>
    <submittedName>
        <fullName evidence="1">Uncharacterized protein</fullName>
    </submittedName>
</protein>
<accession>A0ABQ7JH91</accession>
<dbReference type="Proteomes" id="UP001194696">
    <property type="component" value="Unassembled WGS sequence"/>
</dbReference>
<gene>
    <name evidence="1" type="ORF">BGZ96_005849</name>
</gene>
<name>A0ABQ7JH91_9FUNG</name>
<comment type="caution">
    <text evidence="1">The sequence shown here is derived from an EMBL/GenBank/DDBJ whole genome shotgun (WGS) entry which is preliminary data.</text>
</comment>
<feature type="non-terminal residue" evidence="1">
    <location>
        <position position="241"/>
    </location>
</feature>
<evidence type="ECO:0000313" key="2">
    <source>
        <dbReference type="Proteomes" id="UP001194696"/>
    </source>
</evidence>